<proteinExistence type="inferred from homology"/>
<feature type="region of interest" description="Disordered" evidence="6">
    <location>
        <begin position="181"/>
        <end position="229"/>
    </location>
</feature>
<dbReference type="PANTHER" id="PTHR12522">
    <property type="entry name" value="ZINC-FINGER PROTEIN NOLZ1-RELATED"/>
    <property type="match status" value="1"/>
</dbReference>
<dbReference type="EMBL" id="GFXV01005734">
    <property type="protein sequence ID" value="MBW17539.1"/>
    <property type="molecule type" value="Transcribed_RNA"/>
</dbReference>
<evidence type="ECO:0000256" key="6">
    <source>
        <dbReference type="SAM" id="MobiDB-lite"/>
    </source>
</evidence>
<feature type="region of interest" description="Disordered" evidence="6">
    <location>
        <begin position="1"/>
        <end position="22"/>
    </location>
</feature>
<dbReference type="PANTHER" id="PTHR12522:SF4">
    <property type="entry name" value="ZINC FINGER PROTEIN ELBOW"/>
    <property type="match status" value="1"/>
</dbReference>
<evidence type="ECO:0000256" key="3">
    <source>
        <dbReference type="ARBA" id="ARBA00022771"/>
    </source>
</evidence>
<feature type="compositionally biased region" description="Low complexity" evidence="6">
    <location>
        <begin position="92"/>
        <end position="109"/>
    </location>
</feature>
<comment type="similarity">
    <text evidence="1">Belongs to the Elbow/Noc family.</text>
</comment>
<dbReference type="PROSITE" id="PS50157">
    <property type="entry name" value="ZINC_FINGER_C2H2_2"/>
    <property type="match status" value="1"/>
</dbReference>
<feature type="region of interest" description="Disordered" evidence="6">
    <location>
        <begin position="328"/>
        <end position="355"/>
    </location>
</feature>
<dbReference type="GO" id="GO:0005634">
    <property type="term" value="C:nucleus"/>
    <property type="evidence" value="ECO:0007669"/>
    <property type="project" value="TreeGrafter"/>
</dbReference>
<evidence type="ECO:0000313" key="8">
    <source>
        <dbReference type="EMBL" id="MBW17539.1"/>
    </source>
</evidence>
<keyword evidence="4" id="KW-0862">Zinc</keyword>
<evidence type="ECO:0000256" key="4">
    <source>
        <dbReference type="ARBA" id="ARBA00022833"/>
    </source>
</evidence>
<keyword evidence="2" id="KW-0479">Metal-binding</keyword>
<evidence type="ECO:0000256" key="1">
    <source>
        <dbReference type="ARBA" id="ARBA00010144"/>
    </source>
</evidence>
<name>A0A2H8TUB3_9HEMI</name>
<feature type="compositionally biased region" description="Low complexity" evidence="6">
    <location>
        <begin position="192"/>
        <end position="208"/>
    </location>
</feature>
<feature type="domain" description="C2H2-type" evidence="7">
    <location>
        <begin position="376"/>
        <end position="411"/>
    </location>
</feature>
<accession>A0A2H8TUB3</accession>
<dbReference type="GO" id="GO:0008270">
    <property type="term" value="F:zinc ion binding"/>
    <property type="evidence" value="ECO:0007669"/>
    <property type="project" value="UniProtKB-KW"/>
</dbReference>
<evidence type="ECO:0000256" key="5">
    <source>
        <dbReference type="PROSITE-ProRule" id="PRU00042"/>
    </source>
</evidence>
<organism evidence="8">
    <name type="scientific">Melanaphis sacchari</name>
    <dbReference type="NCBI Taxonomy" id="742174"/>
    <lineage>
        <taxon>Eukaryota</taxon>
        <taxon>Metazoa</taxon>
        <taxon>Ecdysozoa</taxon>
        <taxon>Arthropoda</taxon>
        <taxon>Hexapoda</taxon>
        <taxon>Insecta</taxon>
        <taxon>Pterygota</taxon>
        <taxon>Neoptera</taxon>
        <taxon>Paraneoptera</taxon>
        <taxon>Hemiptera</taxon>
        <taxon>Sternorrhyncha</taxon>
        <taxon>Aphidomorpha</taxon>
        <taxon>Aphidoidea</taxon>
        <taxon>Aphididae</taxon>
        <taxon>Aphidini</taxon>
        <taxon>Melanaphis</taxon>
    </lineage>
</organism>
<evidence type="ECO:0000259" key="7">
    <source>
        <dbReference type="PROSITE" id="PS50157"/>
    </source>
</evidence>
<gene>
    <name evidence="8" type="primary">elB</name>
</gene>
<feature type="compositionally biased region" description="Low complexity" evidence="6">
    <location>
        <begin position="64"/>
        <end position="76"/>
    </location>
</feature>
<dbReference type="InterPro" id="IPR013087">
    <property type="entry name" value="Znf_C2H2_type"/>
</dbReference>
<feature type="region of interest" description="Disordered" evidence="6">
    <location>
        <begin position="38"/>
        <end position="126"/>
    </location>
</feature>
<keyword evidence="3 5" id="KW-0863">Zinc-finger</keyword>
<dbReference type="Gene3D" id="3.30.160.60">
    <property type="entry name" value="Classic Zinc Finger"/>
    <property type="match status" value="1"/>
</dbReference>
<reference evidence="8" key="1">
    <citation type="submission" date="2017-10" db="EMBL/GenBank/DDBJ databases">
        <title>Transcriptome Assembly of Sugarcane Aphid Adults.</title>
        <authorList>
            <person name="Scully E.D."/>
            <person name="Palmer N.A."/>
            <person name="Geib S.M."/>
            <person name="Sarath G."/>
            <person name="Sattler S.E."/>
        </authorList>
    </citation>
    <scope>NUCLEOTIDE SEQUENCE</scope>
    <source>
        <tissue evidence="8">Whole body</tissue>
    </source>
</reference>
<protein>
    <submittedName>
        <fullName evidence="8">Zinc finger protein Elbow</fullName>
    </submittedName>
</protein>
<sequence length="499" mass="50773">MIMSNENQYLRPDYLTPLPSLDAKNSPLALLAQTCSQIGSDAPAPQNGKTNSEKVGGNHHKKTSSSLSSSSSSSSDHGGGGGGGGGRDKRSPSLSLSSSSSSCSNSGSPTGRTSAVHNHLQPAPITPVTATARSSFKPYESCVLRPAAEVAAAAAAAAAAATTNATSISLDATIRRATPVAISGGGDRCSSKESASSRKSSAEDAAAAGRKHGEQSHSKHSSSSPSTTSVAALMAAAGYPSAHHHPQLSAHPHHHHHMAALGGSPLMSPYFRPGAGAPPLPCRDPYCAGCQLAAHLAAGKQPPQPATTCPAGCTQCDASPKTVSAAAAAAAAAHHHHQQTAAHHQHQQQHHHHTMAAAYAHAQLAALAAAASQLPYVCSWMGADLPSYCGKRFGTSDELLQHLRTHTSDPAAALPLLQRSYPTPPLSPSAAAAVSRYHPYATGKHHSPYGFPSGYPSSPLAMPPHPGLLPPYFPAVAYSPYAAAAAAAAAPRLGTSPHT</sequence>
<dbReference type="GO" id="GO:0045892">
    <property type="term" value="P:negative regulation of DNA-templated transcription"/>
    <property type="evidence" value="ECO:0007669"/>
    <property type="project" value="TreeGrafter"/>
</dbReference>
<feature type="compositionally biased region" description="Basic residues" evidence="6">
    <location>
        <begin position="333"/>
        <end position="354"/>
    </location>
</feature>
<evidence type="ECO:0000256" key="2">
    <source>
        <dbReference type="ARBA" id="ARBA00022723"/>
    </source>
</evidence>
<dbReference type="OrthoDB" id="10054079at2759"/>
<dbReference type="InterPro" id="IPR051520">
    <property type="entry name" value="Elbow/Noc_ZnFinger"/>
</dbReference>
<dbReference type="AlphaFoldDB" id="A0A2H8TUB3"/>